<dbReference type="OrthoDB" id="2440377at2759"/>
<reference evidence="5" key="1">
    <citation type="submission" date="2021-06" db="EMBL/GenBank/DDBJ databases">
        <authorList>
            <person name="Kallberg Y."/>
            <person name="Tangrot J."/>
            <person name="Rosling A."/>
        </authorList>
    </citation>
    <scope>NUCLEOTIDE SEQUENCE</scope>
    <source>
        <strain evidence="5">FL966</strain>
    </source>
</reference>
<name>A0A9N9PD73_9GLOM</name>
<evidence type="ECO:0000313" key="5">
    <source>
        <dbReference type="EMBL" id="CAG8809267.1"/>
    </source>
</evidence>
<keyword evidence="6" id="KW-1185">Reference proteome</keyword>
<evidence type="ECO:0000313" key="6">
    <source>
        <dbReference type="Proteomes" id="UP000789759"/>
    </source>
</evidence>
<evidence type="ECO:0000256" key="2">
    <source>
        <dbReference type="ARBA" id="ARBA00004613"/>
    </source>
</evidence>
<evidence type="ECO:0000256" key="1">
    <source>
        <dbReference type="ARBA" id="ARBA00004340"/>
    </source>
</evidence>
<feature type="domain" description="Crinkler effector protein N-terminal" evidence="4">
    <location>
        <begin position="132"/>
        <end position="234"/>
    </location>
</feature>
<organism evidence="5 6">
    <name type="scientific">Cetraspora pellucida</name>
    <dbReference type="NCBI Taxonomy" id="1433469"/>
    <lineage>
        <taxon>Eukaryota</taxon>
        <taxon>Fungi</taxon>
        <taxon>Fungi incertae sedis</taxon>
        <taxon>Mucoromycota</taxon>
        <taxon>Glomeromycotina</taxon>
        <taxon>Glomeromycetes</taxon>
        <taxon>Diversisporales</taxon>
        <taxon>Gigasporaceae</taxon>
        <taxon>Cetraspora</taxon>
    </lineage>
</organism>
<accession>A0A9N9PD73</accession>
<feature type="non-terminal residue" evidence="5">
    <location>
        <position position="523"/>
    </location>
</feature>
<comment type="subcellular location">
    <subcellularLocation>
        <location evidence="1">Host cell</location>
    </subcellularLocation>
    <subcellularLocation>
        <location evidence="2">Secreted</location>
    </subcellularLocation>
</comment>
<dbReference type="EMBL" id="CAJVQA010036978">
    <property type="protein sequence ID" value="CAG8809267.1"/>
    <property type="molecule type" value="Genomic_DNA"/>
</dbReference>
<evidence type="ECO:0000256" key="3">
    <source>
        <dbReference type="ARBA" id="ARBA00022525"/>
    </source>
</evidence>
<dbReference type="InterPro" id="IPR027417">
    <property type="entry name" value="P-loop_NTPase"/>
</dbReference>
<dbReference type="SUPFAM" id="SSF52540">
    <property type="entry name" value="P-loop containing nucleoside triphosphate hydrolases"/>
    <property type="match status" value="1"/>
</dbReference>
<proteinExistence type="predicted"/>
<comment type="caution">
    <text evidence="5">The sequence shown here is derived from an EMBL/GenBank/DDBJ whole genome shotgun (WGS) entry which is preliminary data.</text>
</comment>
<gene>
    <name evidence="5" type="ORF">CPELLU_LOCUS18462</name>
</gene>
<dbReference type="Pfam" id="PF20147">
    <property type="entry name" value="Crinkler"/>
    <property type="match status" value="1"/>
</dbReference>
<evidence type="ECO:0000259" key="4">
    <source>
        <dbReference type="Pfam" id="PF20147"/>
    </source>
</evidence>
<dbReference type="AlphaFoldDB" id="A0A9N9PD73"/>
<feature type="non-terminal residue" evidence="5">
    <location>
        <position position="1"/>
    </location>
</feature>
<protein>
    <submittedName>
        <fullName evidence="5">3822_t:CDS:1</fullName>
    </submittedName>
</protein>
<dbReference type="GO" id="GO:0043657">
    <property type="term" value="C:host cell"/>
    <property type="evidence" value="ECO:0007669"/>
    <property type="project" value="UniProtKB-SubCell"/>
</dbReference>
<dbReference type="Proteomes" id="UP000789759">
    <property type="component" value="Unassembled WGS sequence"/>
</dbReference>
<dbReference type="InterPro" id="IPR045379">
    <property type="entry name" value="Crinkler_N"/>
</dbReference>
<keyword evidence="3" id="KW-0964">Secreted</keyword>
<sequence length="523" mass="61032">NFNDSYAEYLDYIIHLEKRKFNSSKDYNNEILEGLEETKRKYDEKVKLIKKKIENGDHLSNSPSIEDIFRLEQQLYSLSDVEQYLRNVKKEEERTLKYREKHYVYKISKNQNIKLSRSLPFLEAHSKAMSEITIFCLALGDIISKSFPVDINKGMTIGHLKDLIRQKKDPYYNNISADEFELWGVDIPINMENVNTRINEENICEYKGVKLLPNTAVETFVSENNKYNIRIIVQPPATTGVGIKYKGISRLGGLGGTNMKRREDGLGYEGLDLSNFDSICQRKETINRLLSDLLKKRIILVRSPPMAGKTSLAQLLEYHILKSDEVNNGLRCVFRISLMWMIKRGMEWTFAEGFKLLMNMEWGEFIQSCRHSEVDIILIVDEVQLIYKPQNENEPRNGGSIFWNTFKDVNQYLSNLYIVAFASYGHYGAYTSYGDHSVMDISPPSILCKENTWGFSDVRFTTEEFNDYFLRFCETRLHMLKKGDIPFLHNYVSEITAFHPGLTAFTMDEIYKRFFKRTSELEF</sequence>
<dbReference type="GO" id="GO:0005576">
    <property type="term" value="C:extracellular region"/>
    <property type="evidence" value="ECO:0007669"/>
    <property type="project" value="UniProtKB-SubCell"/>
</dbReference>